<reference evidence="14 15" key="1">
    <citation type="submission" date="2018-06" db="EMBL/GenBank/DDBJ databases">
        <authorList>
            <consortium name="Pathogen Informatics"/>
            <person name="Doyle S."/>
        </authorList>
    </citation>
    <scope>NUCLEOTIDE SEQUENCE [LARGE SCALE GENOMIC DNA]</scope>
    <source>
        <strain evidence="14 15">NCTC11179</strain>
    </source>
</reference>
<evidence type="ECO:0000256" key="8">
    <source>
        <dbReference type="ARBA" id="ARBA00066884"/>
    </source>
</evidence>
<organism evidence="14 15">
    <name type="scientific">Myroides odoratus</name>
    <name type="common">Flavobacterium odoratum</name>
    <dbReference type="NCBI Taxonomy" id="256"/>
    <lineage>
        <taxon>Bacteria</taxon>
        <taxon>Pseudomonadati</taxon>
        <taxon>Bacteroidota</taxon>
        <taxon>Flavobacteriia</taxon>
        <taxon>Flavobacteriales</taxon>
        <taxon>Flavobacteriaceae</taxon>
        <taxon>Myroides</taxon>
    </lineage>
</organism>
<dbReference type="EC" id="2.7.7.80" evidence="8"/>
<dbReference type="FunFam" id="3.40.50.720:FF:000033">
    <property type="entry name" value="Adenylyltransferase and sulfurtransferase MOCS3"/>
    <property type="match status" value="1"/>
</dbReference>
<dbReference type="InterPro" id="IPR035985">
    <property type="entry name" value="Ubiquitin-activating_enz"/>
</dbReference>
<comment type="catalytic activity">
    <reaction evidence="5">
        <text>[molybdopterin-synthase sulfur-carrier protein]-C-terminal Gly-Gly + ATP + H(+) = [molybdopterin-synthase sulfur-carrier protein]-C-terminal Gly-Gly-AMP + diphosphate</text>
        <dbReference type="Rhea" id="RHEA:43616"/>
        <dbReference type="Rhea" id="RHEA-COMP:12159"/>
        <dbReference type="Rhea" id="RHEA-COMP:12202"/>
        <dbReference type="ChEBI" id="CHEBI:15378"/>
        <dbReference type="ChEBI" id="CHEBI:30616"/>
        <dbReference type="ChEBI" id="CHEBI:33019"/>
        <dbReference type="ChEBI" id="CHEBI:90618"/>
        <dbReference type="ChEBI" id="CHEBI:90778"/>
        <dbReference type="EC" id="2.7.7.80"/>
    </reaction>
</comment>
<evidence type="ECO:0000256" key="5">
    <source>
        <dbReference type="ARBA" id="ARBA00052218"/>
    </source>
</evidence>
<evidence type="ECO:0000256" key="2">
    <source>
        <dbReference type="ARBA" id="ARBA00022679"/>
    </source>
</evidence>
<dbReference type="GO" id="GO:0005524">
    <property type="term" value="F:ATP binding"/>
    <property type="evidence" value="ECO:0007669"/>
    <property type="project" value="UniProtKB-KW"/>
</dbReference>
<comment type="function">
    <text evidence="6">Catalyzes the adenylation by ATP of the carboxyl group of the C-terminal glycine of sulfur carrier protein MoaD.</text>
</comment>
<evidence type="ECO:0000256" key="4">
    <source>
        <dbReference type="ARBA" id="ARBA00022840"/>
    </source>
</evidence>
<dbReference type="InterPro" id="IPR000594">
    <property type="entry name" value="ThiF_NAD_FAD-bd"/>
</dbReference>
<gene>
    <name evidence="14" type="primary">moeZ</name>
    <name evidence="14" type="ORF">NCTC11179_02503</name>
</gene>
<dbReference type="Gene3D" id="3.40.50.720">
    <property type="entry name" value="NAD(P)-binding Rossmann-like Domain"/>
    <property type="match status" value="1"/>
</dbReference>
<dbReference type="EMBL" id="UGQL01000002">
    <property type="protein sequence ID" value="STZ69013.1"/>
    <property type="molecule type" value="Genomic_DNA"/>
</dbReference>
<evidence type="ECO:0000313" key="14">
    <source>
        <dbReference type="EMBL" id="STZ69013.1"/>
    </source>
</evidence>
<proteinExistence type="inferred from homology"/>
<accession>A0A378U4D7</accession>
<dbReference type="PANTHER" id="PTHR10953">
    <property type="entry name" value="UBIQUITIN-ACTIVATING ENZYME E1"/>
    <property type="match status" value="1"/>
</dbReference>
<keyword evidence="15" id="KW-1185">Reference proteome</keyword>
<evidence type="ECO:0000256" key="7">
    <source>
        <dbReference type="ARBA" id="ARBA00063809"/>
    </source>
</evidence>
<dbReference type="GO" id="GO:0005737">
    <property type="term" value="C:cytoplasm"/>
    <property type="evidence" value="ECO:0007669"/>
    <property type="project" value="TreeGrafter"/>
</dbReference>
<dbReference type="InterPro" id="IPR045886">
    <property type="entry name" value="ThiF/MoeB/HesA"/>
</dbReference>
<comment type="similarity">
    <text evidence="1">Belongs to the HesA/MoeB/ThiF family.</text>
</comment>
<dbReference type="GO" id="GO:0061605">
    <property type="term" value="F:molybdopterin-synthase adenylyltransferase activity"/>
    <property type="evidence" value="ECO:0007669"/>
    <property type="project" value="UniProtKB-EC"/>
</dbReference>
<dbReference type="SUPFAM" id="SSF69572">
    <property type="entry name" value="Activating enzymes of the ubiquitin-like proteins"/>
    <property type="match status" value="1"/>
</dbReference>
<evidence type="ECO:0000256" key="3">
    <source>
        <dbReference type="ARBA" id="ARBA00022741"/>
    </source>
</evidence>
<evidence type="ECO:0000256" key="12">
    <source>
        <dbReference type="ARBA" id="ARBA00078531"/>
    </source>
</evidence>
<comment type="subunit">
    <text evidence="7">Homodimer. Forms a stable heterotetrameric complex of 2 MoeB and 2 MoaD during adenylation of MoaD.</text>
</comment>
<dbReference type="PANTHER" id="PTHR10953:SF102">
    <property type="entry name" value="ADENYLYLTRANSFERASE AND SULFURTRANSFERASE MOCS3"/>
    <property type="match status" value="1"/>
</dbReference>
<dbReference type="Proteomes" id="UP000255024">
    <property type="component" value="Unassembled WGS sequence"/>
</dbReference>
<keyword evidence="3" id="KW-0547">Nucleotide-binding</keyword>
<protein>
    <recommendedName>
        <fullName evidence="9">Molybdopterin-synthase adenylyltransferase</fullName>
        <ecNumber evidence="8">2.7.7.80</ecNumber>
    </recommendedName>
    <alternativeName>
        <fullName evidence="12">MoaD protein adenylase</fullName>
    </alternativeName>
    <alternativeName>
        <fullName evidence="10">Molybdopterin-converting factor subunit 1 adenylase</fullName>
    </alternativeName>
    <alternativeName>
        <fullName evidence="11">Sulfur carrier protein MoaD adenylyltransferase</fullName>
    </alternativeName>
</protein>
<dbReference type="GO" id="GO:0008641">
    <property type="term" value="F:ubiquitin-like modifier activating enzyme activity"/>
    <property type="evidence" value="ECO:0007669"/>
    <property type="project" value="InterPro"/>
</dbReference>
<evidence type="ECO:0000313" key="15">
    <source>
        <dbReference type="Proteomes" id="UP000255024"/>
    </source>
</evidence>
<dbReference type="AlphaFoldDB" id="A0A378U4D7"/>
<keyword evidence="4" id="KW-0067">ATP-binding</keyword>
<sequence length="255" mass="28335">MNRSGPIGIRAMLIPHSKPMLEVHDFLRYSRPMNLTEVGTAGQLKIKNARVLVLGAGGLGSPILTYLAASGIGHLGVVDFDRVEIHNLHRQILFTAHDIGQYKVDVAAKRIAQLNPHIHFHMHREKVTADNVEALFTAYDYIVDGTDNFTTRYLVNDACVSLNKTLIYGTILGFQGQLAVFQHRNSKNLRDLFPEAPDPKDIPNCSLHGVLGTFPGIIGTMMAQETLKVILDVNPLHNQLVLIDTLNWKIQTLAF</sequence>
<dbReference type="CDD" id="cd00757">
    <property type="entry name" value="ThiF_MoeB_HesA_family"/>
    <property type="match status" value="1"/>
</dbReference>
<evidence type="ECO:0000256" key="6">
    <source>
        <dbReference type="ARBA" id="ARBA00055169"/>
    </source>
</evidence>
<evidence type="ECO:0000256" key="10">
    <source>
        <dbReference type="ARBA" id="ARBA00075110"/>
    </source>
</evidence>
<evidence type="ECO:0000259" key="13">
    <source>
        <dbReference type="Pfam" id="PF00899"/>
    </source>
</evidence>
<evidence type="ECO:0000256" key="11">
    <source>
        <dbReference type="ARBA" id="ARBA00075328"/>
    </source>
</evidence>
<dbReference type="Pfam" id="PF00899">
    <property type="entry name" value="ThiF"/>
    <property type="match status" value="1"/>
</dbReference>
<dbReference type="RefSeq" id="WP_115091849.1">
    <property type="nucleotide sequence ID" value="NZ_CP068107.1"/>
</dbReference>
<evidence type="ECO:0000256" key="1">
    <source>
        <dbReference type="ARBA" id="ARBA00009919"/>
    </source>
</evidence>
<keyword evidence="2 14" id="KW-0808">Transferase</keyword>
<keyword evidence="14" id="KW-0548">Nucleotidyltransferase</keyword>
<feature type="domain" description="THIF-type NAD/FAD binding fold" evidence="13">
    <location>
        <begin position="29"/>
        <end position="252"/>
    </location>
</feature>
<evidence type="ECO:0000256" key="9">
    <source>
        <dbReference type="ARBA" id="ARBA00073635"/>
    </source>
</evidence>
<dbReference type="GO" id="GO:0004792">
    <property type="term" value="F:thiosulfate-cyanide sulfurtransferase activity"/>
    <property type="evidence" value="ECO:0007669"/>
    <property type="project" value="TreeGrafter"/>
</dbReference>
<name>A0A378U4D7_MYROD</name>